<dbReference type="Gene3D" id="3.40.50.150">
    <property type="entry name" value="Vaccinia Virus protein VP39"/>
    <property type="match status" value="1"/>
</dbReference>
<evidence type="ECO:0000256" key="2">
    <source>
        <dbReference type="ARBA" id="ARBA00022679"/>
    </source>
</evidence>
<keyword evidence="2 6" id="KW-0808">Transferase</keyword>
<dbReference type="InterPro" id="IPR019734">
    <property type="entry name" value="TPR_rpt"/>
</dbReference>
<dbReference type="GO" id="GO:0008757">
    <property type="term" value="F:S-adenosylmethionine-dependent methyltransferase activity"/>
    <property type="evidence" value="ECO:0007669"/>
    <property type="project" value="InterPro"/>
</dbReference>
<sequence length="468" mass="51002">MTPMTFADPRFVNWLSSETGIDASSLGVNAFGRAVLERVRATQHDELPEDVALDAYWVLLNISPEERQALVESLVVPETWFFREREAFAALARLAHERLASAPTRVLRVLSAPCSSGEEPYSAAMALLDAGIDPTRFTVDAVDISGQAIERAQRAVYGRNSFRGHALEFRARHFNETAEGWQLHERVQRTVRFTQGNLFGPSQQADIRYDFIFCRNVLIYFYRDAQDRAIRLLDAQLADGGTIFVGPAETGLMMRHALTSARIPLAFAFQRLPADEKNLFGGATRADQWLALSAAVPVDGGAVLPVAPIARTTTLKQAPARSTPPPFAASRPSEIAARRAATKTSAPVASASAVSASSGLAEAHRLADAGLLDDAERLVRTFIEGHRPEAEAFYLLGLIADARGERTQAVDFYRKALYLAPAHYEALTHLAVLLDVSGDAAGAQQMTLRAQRAMARMSTRGSGRADPS</sequence>
<gene>
    <name evidence="6" type="ORF">SAMN05192543_104456</name>
</gene>
<organism evidence="6 7">
    <name type="scientific">Paraburkholderia megapolitana</name>
    <dbReference type="NCBI Taxonomy" id="420953"/>
    <lineage>
        <taxon>Bacteria</taxon>
        <taxon>Pseudomonadati</taxon>
        <taxon>Pseudomonadota</taxon>
        <taxon>Betaproteobacteria</taxon>
        <taxon>Burkholderiales</taxon>
        <taxon>Burkholderiaceae</taxon>
        <taxon>Paraburkholderia</taxon>
    </lineage>
</organism>
<dbReference type="PROSITE" id="PS50005">
    <property type="entry name" value="TPR"/>
    <property type="match status" value="1"/>
</dbReference>
<dbReference type="PRINTS" id="PR00996">
    <property type="entry name" value="CHERMTFRASE"/>
</dbReference>
<feature type="domain" description="CheR-type methyltransferase" evidence="5">
    <location>
        <begin position="10"/>
        <end position="250"/>
    </location>
</feature>
<reference evidence="6 7" key="1">
    <citation type="submission" date="2016-10" db="EMBL/GenBank/DDBJ databases">
        <authorList>
            <person name="de Groot N.N."/>
        </authorList>
    </citation>
    <scope>NUCLEOTIDE SEQUENCE [LARGE SCALE GENOMIC DNA]</scope>
    <source>
        <strain evidence="6 7">LMG 23650</strain>
    </source>
</reference>
<dbReference type="SUPFAM" id="SSF48452">
    <property type="entry name" value="TPR-like"/>
    <property type="match status" value="1"/>
</dbReference>
<dbReference type="Gene3D" id="1.25.40.10">
    <property type="entry name" value="Tetratricopeptide repeat domain"/>
    <property type="match status" value="1"/>
</dbReference>
<keyword evidence="3" id="KW-0949">S-adenosyl-L-methionine</keyword>
<dbReference type="SMART" id="SM00138">
    <property type="entry name" value="MeTrc"/>
    <property type="match status" value="1"/>
</dbReference>
<evidence type="ECO:0000256" key="3">
    <source>
        <dbReference type="ARBA" id="ARBA00022691"/>
    </source>
</evidence>
<accession>A0A1I3LKG9</accession>
<dbReference type="Proteomes" id="UP000199548">
    <property type="component" value="Unassembled WGS sequence"/>
</dbReference>
<dbReference type="InterPro" id="IPR022642">
    <property type="entry name" value="CheR_C"/>
</dbReference>
<dbReference type="AlphaFoldDB" id="A0A1I3LKG9"/>
<dbReference type="PANTHER" id="PTHR24422:SF19">
    <property type="entry name" value="CHEMOTAXIS PROTEIN METHYLTRANSFERASE"/>
    <property type="match status" value="1"/>
</dbReference>
<dbReference type="InterPro" id="IPR029063">
    <property type="entry name" value="SAM-dependent_MTases_sf"/>
</dbReference>
<evidence type="ECO:0000313" key="7">
    <source>
        <dbReference type="Proteomes" id="UP000199548"/>
    </source>
</evidence>
<dbReference type="STRING" id="420953.SAMN05192543_104456"/>
<dbReference type="EMBL" id="FOQU01000004">
    <property type="protein sequence ID" value="SFI84966.1"/>
    <property type="molecule type" value="Genomic_DNA"/>
</dbReference>
<evidence type="ECO:0000313" key="6">
    <source>
        <dbReference type="EMBL" id="SFI84966.1"/>
    </source>
</evidence>
<evidence type="ECO:0000259" key="5">
    <source>
        <dbReference type="PROSITE" id="PS50123"/>
    </source>
</evidence>
<evidence type="ECO:0000256" key="4">
    <source>
        <dbReference type="PROSITE-ProRule" id="PRU00339"/>
    </source>
</evidence>
<evidence type="ECO:0000256" key="1">
    <source>
        <dbReference type="ARBA" id="ARBA00022603"/>
    </source>
</evidence>
<dbReference type="CDD" id="cd02440">
    <property type="entry name" value="AdoMet_MTases"/>
    <property type="match status" value="1"/>
</dbReference>
<dbReference type="InterPro" id="IPR050903">
    <property type="entry name" value="Bact_Chemotaxis_MeTrfase"/>
</dbReference>
<dbReference type="SMART" id="SM00028">
    <property type="entry name" value="TPR"/>
    <property type="match status" value="1"/>
</dbReference>
<dbReference type="InterPro" id="IPR011990">
    <property type="entry name" value="TPR-like_helical_dom_sf"/>
</dbReference>
<dbReference type="InterPro" id="IPR000780">
    <property type="entry name" value="CheR_MeTrfase"/>
</dbReference>
<keyword evidence="7" id="KW-1185">Reference proteome</keyword>
<dbReference type="SUPFAM" id="SSF53335">
    <property type="entry name" value="S-adenosyl-L-methionine-dependent methyltransferases"/>
    <property type="match status" value="1"/>
</dbReference>
<feature type="repeat" description="TPR" evidence="4">
    <location>
        <begin position="390"/>
        <end position="423"/>
    </location>
</feature>
<name>A0A1I3LKG9_9BURK</name>
<dbReference type="PROSITE" id="PS50123">
    <property type="entry name" value="CHER"/>
    <property type="match status" value="1"/>
</dbReference>
<dbReference type="GO" id="GO:0032259">
    <property type="term" value="P:methylation"/>
    <property type="evidence" value="ECO:0007669"/>
    <property type="project" value="UniProtKB-KW"/>
</dbReference>
<keyword evidence="4" id="KW-0802">TPR repeat</keyword>
<proteinExistence type="predicted"/>
<protein>
    <submittedName>
        <fullName evidence="6">Chemotaxis protein methyltransferase WspC</fullName>
    </submittedName>
</protein>
<dbReference type="PANTHER" id="PTHR24422">
    <property type="entry name" value="CHEMOTAXIS PROTEIN METHYLTRANSFERASE"/>
    <property type="match status" value="1"/>
</dbReference>
<keyword evidence="1 6" id="KW-0489">Methyltransferase</keyword>
<dbReference type="Pfam" id="PF01739">
    <property type="entry name" value="CheR"/>
    <property type="match status" value="1"/>
</dbReference>